<comment type="caution">
    <text evidence="1">The sequence shown here is derived from an EMBL/GenBank/DDBJ whole genome shotgun (WGS) entry which is preliminary data.</text>
</comment>
<evidence type="ECO:0000313" key="1">
    <source>
        <dbReference type="EMBL" id="OIQ90430.1"/>
    </source>
</evidence>
<dbReference type="EMBL" id="MLJW01000292">
    <property type="protein sequence ID" value="OIQ90430.1"/>
    <property type="molecule type" value="Genomic_DNA"/>
</dbReference>
<reference evidence="1" key="1">
    <citation type="submission" date="2016-10" db="EMBL/GenBank/DDBJ databases">
        <title>Sequence of Gallionella enrichment culture.</title>
        <authorList>
            <person name="Poehlein A."/>
            <person name="Muehling M."/>
            <person name="Daniel R."/>
        </authorList>
    </citation>
    <scope>NUCLEOTIDE SEQUENCE</scope>
</reference>
<proteinExistence type="predicted"/>
<protein>
    <submittedName>
        <fullName evidence="1">Uncharacterized protein</fullName>
    </submittedName>
</protein>
<gene>
    <name evidence="1" type="ORF">GALL_276640</name>
</gene>
<accession>A0A1J5R397</accession>
<organism evidence="1">
    <name type="scientific">mine drainage metagenome</name>
    <dbReference type="NCBI Taxonomy" id="410659"/>
    <lineage>
        <taxon>unclassified sequences</taxon>
        <taxon>metagenomes</taxon>
        <taxon>ecological metagenomes</taxon>
    </lineage>
</organism>
<sequence>MEAKPNINNSNQLSLNETHRLLKQLKEHYNEEGTDKFFKKLNAFISKDTFFRATIGYERTATDQKIVLEKFLKKCNELLPLLQSLKQDQNQVLKGNYDRPTKLLIKRSLYNLMQERSPLYFKPNSKNPVDVNDYKSLNSHRSLMPSFEEYMVKGYDVVDQVDSDLQGQDPALISKFLYYPNDLINSLSEFRDAVKHAALIAKVPSGNNKSRDHLSMLITKFADFFVKTYSDCFKEYPLDKFNEHAYNVFIIFIQAGGIVDNIKSKGILERAIKREYKSRKESSNIPTHEA</sequence>
<name>A0A1J5R397_9ZZZZ</name>
<dbReference type="AlphaFoldDB" id="A0A1J5R397"/>